<dbReference type="Pfam" id="PF12459">
    <property type="entry name" value="DltX"/>
    <property type="match status" value="1"/>
</dbReference>
<accession>A0A7H9EJD2</accession>
<evidence type="ECO:0000256" key="1">
    <source>
        <dbReference type="SAM" id="Phobius"/>
    </source>
</evidence>
<protein>
    <submittedName>
        <fullName evidence="2">Teichoic acid D-Ala incorporation-associated protein DltX</fullName>
    </submittedName>
</protein>
<dbReference type="AlphaFoldDB" id="A0A7H9EJD2"/>
<evidence type="ECO:0000313" key="2">
    <source>
        <dbReference type="EMBL" id="QLL77734.1"/>
    </source>
</evidence>
<sequence length="49" mass="6058">MKELWLKLRNNEVVIFLAKTVFYFVVIFFLVYLYSYSGINQPHFIYNEF</sequence>
<name>A0A7H9EJD2_9LACO</name>
<dbReference type="Proteomes" id="UP000510886">
    <property type="component" value="Chromosome"/>
</dbReference>
<dbReference type="EMBL" id="CP047418">
    <property type="protein sequence ID" value="QLL77734.1"/>
    <property type="molecule type" value="Genomic_DNA"/>
</dbReference>
<gene>
    <name evidence="2" type="primary">dltX</name>
    <name evidence="2" type="ORF">GTO87_03440</name>
</gene>
<dbReference type="RefSeq" id="WP_180849516.1">
    <property type="nucleotide sequence ID" value="NZ_CP047418.1"/>
</dbReference>
<reference evidence="2 3" key="1">
    <citation type="submission" date="2020-01" db="EMBL/GenBank/DDBJ databases">
        <title>Complete and circular genome sequences of six lactobacillus isolates from horses.</title>
        <authorList>
            <person name="Hassan H.M."/>
        </authorList>
    </citation>
    <scope>NUCLEOTIDE SEQUENCE [LARGE SCALE GENOMIC DNA]</scope>
    <source>
        <strain evidence="2 3">1A</strain>
    </source>
</reference>
<feature type="transmembrane region" description="Helical" evidence="1">
    <location>
        <begin position="12"/>
        <end position="34"/>
    </location>
</feature>
<keyword evidence="1" id="KW-1133">Transmembrane helix</keyword>
<organism evidence="2 3">
    <name type="scientific">Ligilactobacillus saerimneri</name>
    <dbReference type="NCBI Taxonomy" id="228229"/>
    <lineage>
        <taxon>Bacteria</taxon>
        <taxon>Bacillati</taxon>
        <taxon>Bacillota</taxon>
        <taxon>Bacilli</taxon>
        <taxon>Lactobacillales</taxon>
        <taxon>Lactobacillaceae</taxon>
        <taxon>Ligilactobacillus</taxon>
    </lineage>
</organism>
<dbReference type="KEGG" id="lsw:GTO87_03440"/>
<keyword evidence="1" id="KW-0472">Membrane</keyword>
<proteinExistence type="predicted"/>
<evidence type="ECO:0000313" key="3">
    <source>
        <dbReference type="Proteomes" id="UP000510886"/>
    </source>
</evidence>
<dbReference type="InterPro" id="IPR021008">
    <property type="entry name" value="DltX"/>
</dbReference>
<keyword evidence="1" id="KW-0812">Transmembrane</keyword>